<keyword evidence="2" id="KW-0812">Transmembrane</keyword>
<feature type="region of interest" description="Disordered" evidence="1">
    <location>
        <begin position="1"/>
        <end position="30"/>
    </location>
</feature>
<dbReference type="AlphaFoldDB" id="F4RPX8"/>
<accession>F4RPX8</accession>
<feature type="transmembrane region" description="Helical" evidence="2">
    <location>
        <begin position="159"/>
        <end position="181"/>
    </location>
</feature>
<dbReference type="RefSeq" id="XP_007411111.1">
    <property type="nucleotide sequence ID" value="XM_007411049.1"/>
</dbReference>
<sequence length="343" mass="38549">MTTNQQEPISSSIIQSVPSQPSTHHQHHDQYSGTIYDPDADLIPVQQDDLIRLKIFIPFATLSALFANLVSAIIIKPSMGEINNRYYTLVTPDPIFIGLYWIVLFTLLVVLTFMIVFTSNQRYRTEQTKQLFVNALGFRYVLALFCFTLWPFFWAGRLMSVAAALLIIIFGLLLSIHFSLLRNFPTSALKRPFSFLFVHLPLRLFLLVLWQVDILQTVLIALGWYKIRPDGEWEAHHRAHVWIVFGLIIAIGVINSLVTLLMEDVIWTIGSIWLTAGVIRGGGGRMGKLGEEPLLAGTMIGLAALQLLCLAGTIGAKIGRVRKLRREQAIQLPVDDDPSVIEG</sequence>
<dbReference type="PANTHER" id="PTHR37992">
    <property type="entry name" value="EXPRESSED PROTEIN"/>
    <property type="match status" value="1"/>
</dbReference>
<dbReference type="PANTHER" id="PTHR37992:SF1">
    <property type="entry name" value="DUF1774-DOMAIN-CONTAINING PROTEIN"/>
    <property type="match status" value="1"/>
</dbReference>
<dbReference type="InParanoid" id="F4RPX8"/>
<dbReference type="KEGG" id="mlr:MELLADRAFT_116780"/>
<dbReference type="eggNOG" id="ENOG502S1CA">
    <property type="taxonomic scope" value="Eukaryota"/>
</dbReference>
<dbReference type="InterPro" id="IPR013920">
    <property type="entry name" value="DUF1774_fun"/>
</dbReference>
<dbReference type="STRING" id="747676.F4RPX8"/>
<evidence type="ECO:0000256" key="2">
    <source>
        <dbReference type="SAM" id="Phobius"/>
    </source>
</evidence>
<dbReference type="VEuPathDB" id="FungiDB:MELLADRAFT_116780"/>
<dbReference type="OrthoDB" id="3342455at2759"/>
<keyword evidence="4" id="KW-1185">Reference proteome</keyword>
<protein>
    <submittedName>
        <fullName evidence="3">Uncharacterized protein</fullName>
    </submittedName>
</protein>
<proteinExistence type="predicted"/>
<dbReference type="GeneID" id="18925886"/>
<evidence type="ECO:0000313" key="4">
    <source>
        <dbReference type="Proteomes" id="UP000001072"/>
    </source>
</evidence>
<dbReference type="HOGENOM" id="CLU_033260_0_0_1"/>
<feature type="transmembrane region" description="Helical" evidence="2">
    <location>
        <begin position="265"/>
        <end position="282"/>
    </location>
</feature>
<feature type="compositionally biased region" description="Low complexity" evidence="1">
    <location>
        <begin position="1"/>
        <end position="22"/>
    </location>
</feature>
<feature type="transmembrane region" description="Helical" evidence="2">
    <location>
        <begin position="131"/>
        <end position="153"/>
    </location>
</feature>
<feature type="transmembrane region" description="Helical" evidence="2">
    <location>
        <begin position="294"/>
        <end position="316"/>
    </location>
</feature>
<feature type="transmembrane region" description="Helical" evidence="2">
    <location>
        <begin position="95"/>
        <end position="119"/>
    </location>
</feature>
<dbReference type="Proteomes" id="UP000001072">
    <property type="component" value="Unassembled WGS sequence"/>
</dbReference>
<keyword evidence="2" id="KW-1133">Transmembrane helix</keyword>
<organism evidence="4">
    <name type="scientific">Melampsora larici-populina (strain 98AG31 / pathotype 3-4-7)</name>
    <name type="common">Poplar leaf rust fungus</name>
    <dbReference type="NCBI Taxonomy" id="747676"/>
    <lineage>
        <taxon>Eukaryota</taxon>
        <taxon>Fungi</taxon>
        <taxon>Dikarya</taxon>
        <taxon>Basidiomycota</taxon>
        <taxon>Pucciniomycotina</taxon>
        <taxon>Pucciniomycetes</taxon>
        <taxon>Pucciniales</taxon>
        <taxon>Melampsoraceae</taxon>
        <taxon>Melampsora</taxon>
    </lineage>
</organism>
<keyword evidence="2" id="KW-0472">Membrane</keyword>
<name>F4RPX8_MELLP</name>
<feature type="transmembrane region" description="Helical" evidence="2">
    <location>
        <begin position="239"/>
        <end position="258"/>
    </location>
</feature>
<feature type="transmembrane region" description="Helical" evidence="2">
    <location>
        <begin position="55"/>
        <end position="75"/>
    </location>
</feature>
<gene>
    <name evidence="3" type="ORF">MELLADRAFT_116780</name>
</gene>
<dbReference type="EMBL" id="GL883112">
    <property type="protein sequence ID" value="EGG05622.1"/>
    <property type="molecule type" value="Genomic_DNA"/>
</dbReference>
<feature type="transmembrane region" description="Helical" evidence="2">
    <location>
        <begin position="202"/>
        <end position="227"/>
    </location>
</feature>
<evidence type="ECO:0000256" key="1">
    <source>
        <dbReference type="SAM" id="MobiDB-lite"/>
    </source>
</evidence>
<reference evidence="4" key="1">
    <citation type="journal article" date="2011" name="Proc. Natl. Acad. Sci. U.S.A.">
        <title>Obligate biotrophy features unraveled by the genomic analysis of rust fungi.</title>
        <authorList>
            <person name="Duplessis S."/>
            <person name="Cuomo C.A."/>
            <person name="Lin Y.-C."/>
            <person name="Aerts A."/>
            <person name="Tisserant E."/>
            <person name="Veneault-Fourrey C."/>
            <person name="Joly D.L."/>
            <person name="Hacquard S."/>
            <person name="Amselem J."/>
            <person name="Cantarel B.L."/>
            <person name="Chiu R."/>
            <person name="Coutinho P.M."/>
            <person name="Feau N."/>
            <person name="Field M."/>
            <person name="Frey P."/>
            <person name="Gelhaye E."/>
            <person name="Goldberg J."/>
            <person name="Grabherr M.G."/>
            <person name="Kodira C.D."/>
            <person name="Kohler A."/>
            <person name="Kuees U."/>
            <person name="Lindquist E.A."/>
            <person name="Lucas S.M."/>
            <person name="Mago R."/>
            <person name="Mauceli E."/>
            <person name="Morin E."/>
            <person name="Murat C."/>
            <person name="Pangilinan J.L."/>
            <person name="Park R."/>
            <person name="Pearson M."/>
            <person name="Quesneville H."/>
            <person name="Rouhier N."/>
            <person name="Sakthikumar S."/>
            <person name="Salamov A.A."/>
            <person name="Schmutz J."/>
            <person name="Selles B."/>
            <person name="Shapiro H."/>
            <person name="Tanguay P."/>
            <person name="Tuskan G.A."/>
            <person name="Henrissat B."/>
            <person name="Van de Peer Y."/>
            <person name="Rouze P."/>
            <person name="Ellis J.G."/>
            <person name="Dodds P.N."/>
            <person name="Schein J.E."/>
            <person name="Zhong S."/>
            <person name="Hamelin R.C."/>
            <person name="Grigoriev I.V."/>
            <person name="Szabo L.J."/>
            <person name="Martin F."/>
        </authorList>
    </citation>
    <scope>NUCLEOTIDE SEQUENCE [LARGE SCALE GENOMIC DNA]</scope>
    <source>
        <strain evidence="4">98AG31 / pathotype 3-4-7</strain>
    </source>
</reference>
<evidence type="ECO:0000313" key="3">
    <source>
        <dbReference type="EMBL" id="EGG05622.1"/>
    </source>
</evidence>